<sequence length="593" mass="63035">MTTGIQDDIEVAGESHDTHAAKLASTESDMDVVVLTQKNPYFEFNFIGTYVAICLGTMSSYGGFVMPATSLALINETIGPSPNITWVALVWTLAVSIGFTLVGRLSDIFGRRWFMIGCSSLALIGCIVGATAQNVNTLIGGTVLIGLAAAGQLSSNYIIGELVPVEHRGFALSFIFLSGVPFAGFGPYISRLFIANTKAGFRWDYYVSIIVNGLALILFVICYHPPKFDALHRHRTRWQEVKDMDFMGIFLFTAGLLLLLMGLSWGGSLYPWKSAHVISTIIIGFVLCVLFVVWECYAGLRRPLLPMHLFRSRDYCVLVTITTVGGMLYYSLNVLFSTEVGVLFTTDIVYAGLLSCAIGGGVALGQTIGGIILTPGGNQRWKLFASTIGTTAFTVALAGGTQRETAAALATCAAICIGVLESLAVVGVTIVIEDPSEMGAGAGAFGSIRSVGGVLATTIFTTILTNKVSSNTESIVIPALLKAGLPLTSLKPFLTALASGNSGAITAVPGVTESIIGIAVAQTKVAYQKAFTVVYLSSLPFGVISIIAAFWAPNIKDLMTHDVVRRLDHGQSTIAGLKEGEHMELKEVVQPSH</sequence>
<dbReference type="InterPro" id="IPR005829">
    <property type="entry name" value="Sugar_transporter_CS"/>
</dbReference>
<evidence type="ECO:0000256" key="5">
    <source>
        <dbReference type="ARBA" id="ARBA00023136"/>
    </source>
</evidence>
<dbReference type="InterPro" id="IPR053791">
    <property type="entry name" value="MFS_Tri12-like"/>
</dbReference>
<dbReference type="EMBL" id="MU404351">
    <property type="protein sequence ID" value="KAI1615934.1"/>
    <property type="molecule type" value="Genomic_DNA"/>
</dbReference>
<evidence type="ECO:0000256" key="6">
    <source>
        <dbReference type="SAM" id="Phobius"/>
    </source>
</evidence>
<feature type="transmembrane region" description="Helical" evidence="6">
    <location>
        <begin position="244"/>
        <end position="263"/>
    </location>
</feature>
<gene>
    <name evidence="8" type="ORF">EDD36DRAFT_492515</name>
</gene>
<feature type="transmembrane region" description="Helical" evidence="6">
    <location>
        <begin position="406"/>
        <end position="432"/>
    </location>
</feature>
<feature type="transmembrane region" description="Helical" evidence="6">
    <location>
        <begin position="84"/>
        <end position="102"/>
    </location>
</feature>
<keyword evidence="2" id="KW-0813">Transport</keyword>
<comment type="subcellular location">
    <subcellularLocation>
        <location evidence="1">Membrane</location>
        <topology evidence="1">Multi-pass membrane protein</topology>
    </subcellularLocation>
</comment>
<dbReference type="SUPFAM" id="SSF103473">
    <property type="entry name" value="MFS general substrate transporter"/>
    <property type="match status" value="1"/>
</dbReference>
<reference evidence="8" key="1">
    <citation type="journal article" date="2022" name="bioRxiv">
        <title>Deciphering the potential niche of two novel black yeast fungi from a biological soil crust based on their genomes, phenotypes, and melanin regulation.</title>
        <authorList>
            <consortium name="DOE Joint Genome Institute"/>
            <person name="Carr E.C."/>
            <person name="Barton Q."/>
            <person name="Grambo S."/>
            <person name="Sullivan M."/>
            <person name="Renfro C.M."/>
            <person name="Kuo A."/>
            <person name="Pangilinan J."/>
            <person name="Lipzen A."/>
            <person name="Keymanesh K."/>
            <person name="Savage E."/>
            <person name="Barry K."/>
            <person name="Grigoriev I.V."/>
            <person name="Riekhof W.R."/>
            <person name="Harris S.S."/>
        </authorList>
    </citation>
    <scope>NUCLEOTIDE SEQUENCE</scope>
    <source>
        <strain evidence="8">JF 03-4F</strain>
    </source>
</reference>
<keyword evidence="5 6" id="KW-0472">Membrane</keyword>
<dbReference type="PANTHER" id="PTHR23501">
    <property type="entry name" value="MAJOR FACILITATOR SUPERFAMILY"/>
    <property type="match status" value="1"/>
</dbReference>
<feature type="transmembrane region" description="Helical" evidence="6">
    <location>
        <begin position="275"/>
        <end position="294"/>
    </location>
</feature>
<protein>
    <submittedName>
        <fullName evidence="8">Fungal trichothecene efflux pump</fullName>
    </submittedName>
</protein>
<evidence type="ECO:0000259" key="7">
    <source>
        <dbReference type="PROSITE" id="PS50850"/>
    </source>
</evidence>
<dbReference type="GO" id="GO:0022857">
    <property type="term" value="F:transmembrane transporter activity"/>
    <property type="evidence" value="ECO:0007669"/>
    <property type="project" value="InterPro"/>
</dbReference>
<feature type="transmembrane region" description="Helical" evidence="6">
    <location>
        <begin position="348"/>
        <end position="374"/>
    </location>
</feature>
<name>A0AAN6E2M5_9EURO</name>
<dbReference type="Gene3D" id="1.20.1250.20">
    <property type="entry name" value="MFS general substrate transporter like domains"/>
    <property type="match status" value="1"/>
</dbReference>
<dbReference type="PROSITE" id="PS00216">
    <property type="entry name" value="SUGAR_TRANSPORT_1"/>
    <property type="match status" value="1"/>
</dbReference>
<comment type="caution">
    <text evidence="8">The sequence shown here is derived from an EMBL/GenBank/DDBJ whole genome shotgun (WGS) entry which is preliminary data.</text>
</comment>
<proteinExistence type="predicted"/>
<evidence type="ECO:0000256" key="1">
    <source>
        <dbReference type="ARBA" id="ARBA00004141"/>
    </source>
</evidence>
<dbReference type="Proteomes" id="UP001203852">
    <property type="component" value="Unassembled WGS sequence"/>
</dbReference>
<feature type="transmembrane region" description="Helical" evidence="6">
    <location>
        <begin position="138"/>
        <end position="159"/>
    </location>
</feature>
<feature type="transmembrane region" description="Helical" evidence="6">
    <location>
        <begin position="114"/>
        <end position="132"/>
    </location>
</feature>
<feature type="transmembrane region" description="Helical" evidence="6">
    <location>
        <begin position="171"/>
        <end position="193"/>
    </location>
</feature>
<dbReference type="InterPro" id="IPR036259">
    <property type="entry name" value="MFS_trans_sf"/>
</dbReference>
<accession>A0AAN6E2M5</accession>
<dbReference type="InterPro" id="IPR010573">
    <property type="entry name" value="MFS_Str1/Tri12-like"/>
</dbReference>
<evidence type="ECO:0000256" key="2">
    <source>
        <dbReference type="ARBA" id="ARBA00022448"/>
    </source>
</evidence>
<dbReference type="CDD" id="cd06179">
    <property type="entry name" value="MFS_TRI12_like"/>
    <property type="match status" value="1"/>
</dbReference>
<keyword evidence="9" id="KW-1185">Reference proteome</keyword>
<feature type="domain" description="Major facilitator superfamily (MFS) profile" evidence="7">
    <location>
        <begin position="48"/>
        <end position="496"/>
    </location>
</feature>
<dbReference type="AlphaFoldDB" id="A0AAN6E2M5"/>
<feature type="transmembrane region" description="Helical" evidence="6">
    <location>
        <begin position="205"/>
        <end position="223"/>
    </location>
</feature>
<dbReference type="PROSITE" id="PS50850">
    <property type="entry name" value="MFS"/>
    <property type="match status" value="1"/>
</dbReference>
<evidence type="ECO:0000313" key="8">
    <source>
        <dbReference type="EMBL" id="KAI1615934.1"/>
    </source>
</evidence>
<dbReference type="InterPro" id="IPR020846">
    <property type="entry name" value="MFS_dom"/>
</dbReference>
<evidence type="ECO:0000256" key="4">
    <source>
        <dbReference type="ARBA" id="ARBA00022989"/>
    </source>
</evidence>
<keyword evidence="4 6" id="KW-1133">Transmembrane helix</keyword>
<dbReference type="Pfam" id="PF06609">
    <property type="entry name" value="TRI12"/>
    <property type="match status" value="1"/>
</dbReference>
<evidence type="ECO:0000313" key="9">
    <source>
        <dbReference type="Proteomes" id="UP001203852"/>
    </source>
</evidence>
<dbReference type="PANTHER" id="PTHR23501:SF109">
    <property type="entry name" value="MAJOR FACILITATOR SUPERFAMILY (MFS) PROFILE DOMAIN-CONTAINING PROTEIN-RELATED"/>
    <property type="match status" value="1"/>
</dbReference>
<feature type="transmembrane region" description="Helical" evidence="6">
    <location>
        <begin position="315"/>
        <end position="336"/>
    </location>
</feature>
<organism evidence="8 9">
    <name type="scientific">Exophiala viscosa</name>
    <dbReference type="NCBI Taxonomy" id="2486360"/>
    <lineage>
        <taxon>Eukaryota</taxon>
        <taxon>Fungi</taxon>
        <taxon>Dikarya</taxon>
        <taxon>Ascomycota</taxon>
        <taxon>Pezizomycotina</taxon>
        <taxon>Eurotiomycetes</taxon>
        <taxon>Chaetothyriomycetidae</taxon>
        <taxon>Chaetothyriales</taxon>
        <taxon>Herpotrichiellaceae</taxon>
        <taxon>Exophiala</taxon>
    </lineage>
</organism>
<feature type="transmembrane region" description="Helical" evidence="6">
    <location>
        <begin position="44"/>
        <end position="64"/>
    </location>
</feature>
<evidence type="ECO:0000256" key="3">
    <source>
        <dbReference type="ARBA" id="ARBA00022692"/>
    </source>
</evidence>
<keyword evidence="3 6" id="KW-0812">Transmembrane</keyword>
<feature type="transmembrane region" description="Helical" evidence="6">
    <location>
        <begin position="444"/>
        <end position="464"/>
    </location>
</feature>
<dbReference type="GO" id="GO:0005886">
    <property type="term" value="C:plasma membrane"/>
    <property type="evidence" value="ECO:0007669"/>
    <property type="project" value="TreeGrafter"/>
</dbReference>
<feature type="transmembrane region" description="Helical" evidence="6">
    <location>
        <begin position="533"/>
        <end position="552"/>
    </location>
</feature>